<keyword evidence="1" id="KW-0472">Membrane</keyword>
<accession>D1VYA1</accession>
<protein>
    <submittedName>
        <fullName evidence="2">Uncharacterized protein</fullName>
    </submittedName>
</protein>
<evidence type="ECO:0000256" key="1">
    <source>
        <dbReference type="SAM" id="Phobius"/>
    </source>
</evidence>
<dbReference type="AlphaFoldDB" id="D1VYA1"/>
<keyword evidence="1" id="KW-1133">Transmembrane helix</keyword>
<evidence type="ECO:0000313" key="2">
    <source>
        <dbReference type="EMBL" id="EFA97904.1"/>
    </source>
</evidence>
<keyword evidence="3" id="KW-1185">Reference proteome</keyword>
<name>D1VYA1_9BACT</name>
<sequence>MHVIGLEPFGYVNVRPFLCPTTSFLEDANLLFCQFTVFFHTLFILLSWFLLLFQSASYIPLLPQGVALGCIPFGASPRLCASYLSTSSAYSCLVIYHQVNVVTPFLFHSSAYSCSLIYHQCVDRMICTYTERAIGVNLKIYIVGHIGFDMLLRNVYIHLRMIIFDDADVGF</sequence>
<proteinExistence type="predicted"/>
<organism evidence="2 3">
    <name type="scientific">Hoylesella timonensis CRIS 5C-B1</name>
    <dbReference type="NCBI Taxonomy" id="679189"/>
    <lineage>
        <taxon>Bacteria</taxon>
        <taxon>Pseudomonadati</taxon>
        <taxon>Bacteroidota</taxon>
        <taxon>Bacteroidia</taxon>
        <taxon>Bacteroidales</taxon>
        <taxon>Prevotellaceae</taxon>
        <taxon>Hoylesella</taxon>
    </lineage>
</organism>
<gene>
    <name evidence="2" type="ORF">HMPREF9019_1146</name>
</gene>
<dbReference type="EMBL" id="ADEF01000019">
    <property type="protein sequence ID" value="EFA97904.1"/>
    <property type="molecule type" value="Genomic_DNA"/>
</dbReference>
<evidence type="ECO:0000313" key="3">
    <source>
        <dbReference type="Proteomes" id="UP000004001"/>
    </source>
</evidence>
<comment type="caution">
    <text evidence="2">The sequence shown here is derived from an EMBL/GenBank/DDBJ whole genome shotgun (WGS) entry which is preliminary data.</text>
</comment>
<dbReference type="Proteomes" id="UP000004001">
    <property type="component" value="Unassembled WGS sequence"/>
</dbReference>
<feature type="transmembrane region" description="Helical" evidence="1">
    <location>
        <begin position="28"/>
        <end position="53"/>
    </location>
</feature>
<reference evidence="2 3" key="1">
    <citation type="submission" date="2009-12" db="EMBL/GenBank/DDBJ databases">
        <title>Genome Sequence of Prevotella timonensis CRIS 5C-B1.</title>
        <authorList>
            <person name="Durkin A.S."/>
            <person name="Madupu R."/>
            <person name="Torralba M."/>
            <person name="Methe B."/>
            <person name="Sutton G."/>
            <person name="Strausberg R.L."/>
            <person name="Nelson K.E."/>
        </authorList>
    </citation>
    <scope>NUCLEOTIDE SEQUENCE [LARGE SCALE GENOMIC DNA]</scope>
    <source>
        <strain evidence="2 3">CRIS 5C-B1</strain>
    </source>
</reference>
<keyword evidence="1" id="KW-0812">Transmembrane</keyword>